<proteinExistence type="predicted"/>
<sequence>MVYTTELTRVEVVDNIQIRKARMNELADAFIAMPGGFGTMDELFEVLTWSQIGLHKKPAALLNTNGYYDDLLDWIDRAYADHYIYEEHLALFVVDPKPAGLLDRLEKYKFPEKIERWLVRDEK</sequence>
<dbReference type="Pfam" id="PF03641">
    <property type="entry name" value="Lysine_decarbox"/>
    <property type="match status" value="1"/>
</dbReference>
<organism evidence="1">
    <name type="scientific">bioreactor metagenome</name>
    <dbReference type="NCBI Taxonomy" id="1076179"/>
    <lineage>
        <taxon>unclassified sequences</taxon>
        <taxon>metagenomes</taxon>
        <taxon>ecological metagenomes</taxon>
    </lineage>
</organism>
<gene>
    <name evidence="1" type="primary">yvdD_6</name>
    <name evidence="1" type="ORF">SDC9_73297</name>
</gene>
<dbReference type="GO" id="GO:0016799">
    <property type="term" value="F:hydrolase activity, hydrolyzing N-glycosyl compounds"/>
    <property type="evidence" value="ECO:0007669"/>
    <property type="project" value="TreeGrafter"/>
</dbReference>
<dbReference type="SUPFAM" id="SSF102405">
    <property type="entry name" value="MCP/YpsA-like"/>
    <property type="match status" value="1"/>
</dbReference>
<dbReference type="GO" id="GO:0009691">
    <property type="term" value="P:cytokinin biosynthetic process"/>
    <property type="evidence" value="ECO:0007669"/>
    <property type="project" value="InterPro"/>
</dbReference>
<reference evidence="1" key="1">
    <citation type="submission" date="2019-08" db="EMBL/GenBank/DDBJ databases">
        <authorList>
            <person name="Kucharzyk K."/>
            <person name="Murdoch R.W."/>
            <person name="Higgins S."/>
            <person name="Loffler F."/>
        </authorList>
    </citation>
    <scope>NUCLEOTIDE SEQUENCE</scope>
</reference>
<dbReference type="Gene3D" id="3.40.50.450">
    <property type="match status" value="1"/>
</dbReference>
<dbReference type="PANTHER" id="PTHR31223:SF70">
    <property type="entry name" value="LOG FAMILY PROTEIN YJL055W"/>
    <property type="match status" value="1"/>
</dbReference>
<dbReference type="InterPro" id="IPR005269">
    <property type="entry name" value="LOG"/>
</dbReference>
<accession>A0A644YDS3</accession>
<comment type="caution">
    <text evidence="1">The sequence shown here is derived from an EMBL/GenBank/DDBJ whole genome shotgun (WGS) entry which is preliminary data.</text>
</comment>
<name>A0A644YDS3_9ZZZZ</name>
<dbReference type="PANTHER" id="PTHR31223">
    <property type="entry name" value="LOG FAMILY PROTEIN YJL055W"/>
    <property type="match status" value="1"/>
</dbReference>
<evidence type="ECO:0000313" key="1">
    <source>
        <dbReference type="EMBL" id="MPM26792.1"/>
    </source>
</evidence>
<dbReference type="InterPro" id="IPR031100">
    <property type="entry name" value="LOG_fam"/>
</dbReference>
<dbReference type="AlphaFoldDB" id="A0A644YDS3"/>
<dbReference type="EMBL" id="VSSQ01004827">
    <property type="protein sequence ID" value="MPM26792.1"/>
    <property type="molecule type" value="Genomic_DNA"/>
</dbReference>
<dbReference type="NCBIfam" id="TIGR00730">
    <property type="entry name" value="Rossman fold protein, TIGR00730 family"/>
    <property type="match status" value="1"/>
</dbReference>
<dbReference type="GO" id="GO:0005829">
    <property type="term" value="C:cytosol"/>
    <property type="evidence" value="ECO:0007669"/>
    <property type="project" value="TreeGrafter"/>
</dbReference>
<protein>
    <submittedName>
        <fullName evidence="1">LOG family protein YvdD</fullName>
    </submittedName>
</protein>